<dbReference type="Proteomes" id="UP000001880">
    <property type="component" value="Chromosome"/>
</dbReference>
<dbReference type="InterPro" id="IPR006221">
    <property type="entry name" value="TrpG/PapA_dom"/>
</dbReference>
<dbReference type="MEROPS" id="C26.955"/>
<feature type="compositionally biased region" description="Low complexity" evidence="2">
    <location>
        <begin position="195"/>
        <end position="212"/>
    </location>
</feature>
<dbReference type="GO" id="GO:0000162">
    <property type="term" value="P:L-tryptophan biosynthetic process"/>
    <property type="evidence" value="ECO:0007669"/>
    <property type="project" value="TreeGrafter"/>
</dbReference>
<dbReference type="PANTHER" id="PTHR43418:SF4">
    <property type="entry name" value="MULTIFUNCTIONAL TRYPTOPHAN BIOSYNTHESIS PROTEIN"/>
    <property type="match status" value="1"/>
</dbReference>
<evidence type="ECO:0000256" key="1">
    <source>
        <dbReference type="ARBA" id="ARBA00022962"/>
    </source>
</evidence>
<evidence type="ECO:0000313" key="4">
    <source>
        <dbReference type="EMBL" id="ACY16082.1"/>
    </source>
</evidence>
<accession>D0LX40</accession>
<keyword evidence="5" id="KW-1185">Reference proteome</keyword>
<dbReference type="PRINTS" id="PR00096">
    <property type="entry name" value="GATASE"/>
</dbReference>
<dbReference type="KEGG" id="hoh:Hoch_3580"/>
<dbReference type="Gene3D" id="3.40.50.880">
    <property type="match status" value="1"/>
</dbReference>
<dbReference type="EMBL" id="CP001804">
    <property type="protein sequence ID" value="ACY16082.1"/>
    <property type="molecule type" value="Genomic_DNA"/>
</dbReference>
<gene>
    <name evidence="4" type="ordered locus">Hoch_3580</name>
</gene>
<organism evidence="4 5">
    <name type="scientific">Haliangium ochraceum (strain DSM 14365 / JCM 11303 / SMP-2)</name>
    <dbReference type="NCBI Taxonomy" id="502025"/>
    <lineage>
        <taxon>Bacteria</taxon>
        <taxon>Pseudomonadati</taxon>
        <taxon>Myxococcota</taxon>
        <taxon>Polyangia</taxon>
        <taxon>Haliangiales</taxon>
        <taxon>Kofleriaceae</taxon>
        <taxon>Haliangium</taxon>
    </lineage>
</organism>
<reference evidence="4 5" key="1">
    <citation type="journal article" date="2010" name="Stand. Genomic Sci.">
        <title>Complete genome sequence of Haliangium ochraceum type strain (SMP-2).</title>
        <authorList>
            <consortium name="US DOE Joint Genome Institute (JGI-PGF)"/>
            <person name="Ivanova N."/>
            <person name="Daum C."/>
            <person name="Lang E."/>
            <person name="Abt B."/>
            <person name="Kopitz M."/>
            <person name="Saunders E."/>
            <person name="Lapidus A."/>
            <person name="Lucas S."/>
            <person name="Glavina Del Rio T."/>
            <person name="Nolan M."/>
            <person name="Tice H."/>
            <person name="Copeland A."/>
            <person name="Cheng J.F."/>
            <person name="Chen F."/>
            <person name="Bruce D."/>
            <person name="Goodwin L."/>
            <person name="Pitluck S."/>
            <person name="Mavromatis K."/>
            <person name="Pati A."/>
            <person name="Mikhailova N."/>
            <person name="Chen A."/>
            <person name="Palaniappan K."/>
            <person name="Land M."/>
            <person name="Hauser L."/>
            <person name="Chang Y.J."/>
            <person name="Jeffries C.D."/>
            <person name="Detter J.C."/>
            <person name="Brettin T."/>
            <person name="Rohde M."/>
            <person name="Goker M."/>
            <person name="Bristow J."/>
            <person name="Markowitz V."/>
            <person name="Eisen J.A."/>
            <person name="Hugenholtz P."/>
            <person name="Kyrpides N.C."/>
            <person name="Klenk H.P."/>
        </authorList>
    </citation>
    <scope>NUCLEOTIDE SEQUENCE [LARGE SCALE GENOMIC DNA]</scope>
    <source>
        <strain evidence="5">DSM 14365 / CIP 107738 / JCM 11303 / AJ 13395 / SMP-2</strain>
    </source>
</reference>
<dbReference type="eggNOG" id="COG0512">
    <property type="taxonomic scope" value="Bacteria"/>
</dbReference>
<dbReference type="CDD" id="cd01743">
    <property type="entry name" value="GATase1_Anthranilate_Synthase"/>
    <property type="match status" value="1"/>
</dbReference>
<dbReference type="PRINTS" id="PR00099">
    <property type="entry name" value="CPSGATASE"/>
</dbReference>
<dbReference type="PRINTS" id="PR00097">
    <property type="entry name" value="ANTSNTHASEII"/>
</dbReference>
<evidence type="ECO:0000313" key="5">
    <source>
        <dbReference type="Proteomes" id="UP000001880"/>
    </source>
</evidence>
<dbReference type="GO" id="GO:0004049">
    <property type="term" value="F:anthranilate synthase activity"/>
    <property type="evidence" value="ECO:0007669"/>
    <property type="project" value="TreeGrafter"/>
</dbReference>
<dbReference type="InterPro" id="IPR050472">
    <property type="entry name" value="Anth_synth/Amidotransfase"/>
</dbReference>
<dbReference type="NCBIfam" id="TIGR00566">
    <property type="entry name" value="trpG_papA"/>
    <property type="match status" value="1"/>
</dbReference>
<feature type="compositionally biased region" description="Pro residues" evidence="2">
    <location>
        <begin position="213"/>
        <end position="226"/>
    </location>
</feature>
<dbReference type="GO" id="GO:0005829">
    <property type="term" value="C:cytosol"/>
    <property type="evidence" value="ECO:0007669"/>
    <property type="project" value="TreeGrafter"/>
</dbReference>
<protein>
    <submittedName>
        <fullName evidence="4">Glutamine amidotransferase of anthranilate synthase</fullName>
    </submittedName>
</protein>
<dbReference type="OrthoDB" id="9786812at2"/>
<feature type="region of interest" description="Disordered" evidence="2">
    <location>
        <begin position="195"/>
        <end position="226"/>
    </location>
</feature>
<evidence type="ECO:0000259" key="3">
    <source>
        <dbReference type="Pfam" id="PF00117"/>
    </source>
</evidence>
<feature type="domain" description="Glutamine amidotransferase" evidence="3">
    <location>
        <begin position="3"/>
        <end position="190"/>
    </location>
</feature>
<dbReference type="GO" id="GO:0016740">
    <property type="term" value="F:transferase activity"/>
    <property type="evidence" value="ECO:0007669"/>
    <property type="project" value="UniProtKB-KW"/>
</dbReference>
<dbReference type="FunFam" id="3.40.50.880:FF:000003">
    <property type="entry name" value="Anthranilate synthase component II"/>
    <property type="match status" value="1"/>
</dbReference>
<evidence type="ECO:0000256" key="2">
    <source>
        <dbReference type="SAM" id="MobiDB-lite"/>
    </source>
</evidence>
<name>D0LX40_HALO1</name>
<keyword evidence="1 4" id="KW-0315">Glutamine amidotransferase</keyword>
<dbReference type="AlphaFoldDB" id="D0LX40"/>
<dbReference type="InterPro" id="IPR017926">
    <property type="entry name" value="GATASE"/>
</dbReference>
<dbReference type="PROSITE" id="PS51273">
    <property type="entry name" value="GATASE_TYPE_1"/>
    <property type="match status" value="1"/>
</dbReference>
<dbReference type="InterPro" id="IPR029062">
    <property type="entry name" value="Class_I_gatase-like"/>
</dbReference>
<dbReference type="Pfam" id="PF00117">
    <property type="entry name" value="GATase"/>
    <property type="match status" value="1"/>
</dbReference>
<dbReference type="RefSeq" id="WP_012828681.1">
    <property type="nucleotide sequence ID" value="NC_013440.1"/>
</dbReference>
<keyword evidence="4" id="KW-0808">Transferase</keyword>
<sequence length="226" mass="23875">MLLLIDNYDSFTYNLAQYLGQLGADVRVVRNDALGLDDIATMAPTHIVISPGPCTPDEAGISVATVRRFAGEIPILGVCLGHQSIAQAFGGRIVRAGEVMHGKLSQVFHDDRGLFTGVRNPMRVTRYHSLVVAPESIPDCLEVTAKTWRDEIMGLRHRGYAGTHAPVEGLQFHPESIETAAGTALLGAFLATGRGSAAAAPSPTSSTSSSPALPLPTPPPRSTPLS</sequence>
<dbReference type="STRING" id="502025.Hoch_3580"/>
<dbReference type="SUPFAM" id="SSF52317">
    <property type="entry name" value="Class I glutamine amidotransferase-like"/>
    <property type="match status" value="1"/>
</dbReference>
<proteinExistence type="predicted"/>
<dbReference type="HOGENOM" id="CLU_014340_1_2_7"/>
<dbReference type="PANTHER" id="PTHR43418">
    <property type="entry name" value="MULTIFUNCTIONAL TRYPTOPHAN BIOSYNTHESIS PROTEIN-RELATED"/>
    <property type="match status" value="1"/>
</dbReference>